<dbReference type="InterPro" id="IPR000408">
    <property type="entry name" value="Reg_chr_condens"/>
</dbReference>
<protein>
    <recommendedName>
        <fullName evidence="4">RCC1/BLIP-II protein</fullName>
    </recommendedName>
</protein>
<dbReference type="RefSeq" id="XP_007324319.1">
    <property type="nucleotide sequence ID" value="XM_007324257.1"/>
</dbReference>
<dbReference type="InterPro" id="IPR009091">
    <property type="entry name" value="RCC1/BLIP-II"/>
</dbReference>
<dbReference type="Proteomes" id="UP000008064">
    <property type="component" value="Unassembled WGS sequence"/>
</dbReference>
<organism>
    <name type="scientific">Serpula lacrymans var. lacrymans (strain S7.9)</name>
    <name type="common">Dry rot fungus</name>
    <dbReference type="NCBI Taxonomy" id="578457"/>
    <lineage>
        <taxon>Eukaryota</taxon>
        <taxon>Fungi</taxon>
        <taxon>Dikarya</taxon>
        <taxon>Basidiomycota</taxon>
        <taxon>Agaricomycotina</taxon>
        <taxon>Agaricomycetes</taxon>
        <taxon>Agaricomycetidae</taxon>
        <taxon>Boletales</taxon>
        <taxon>Coniophorineae</taxon>
        <taxon>Serpulaceae</taxon>
        <taxon>Serpula</taxon>
    </lineage>
</organism>
<evidence type="ECO:0000256" key="1">
    <source>
        <dbReference type="ARBA" id="ARBA00022737"/>
    </source>
</evidence>
<dbReference type="PANTHER" id="PTHR22870">
    <property type="entry name" value="REGULATOR OF CHROMOSOME CONDENSATION"/>
    <property type="match status" value="1"/>
</dbReference>
<sequence>MTNLYSLWVAGSNARGQLSNGTFDDSHTFAPCLFSESASIFPSTIRRILQLTCGANHTLILLQRSDEHGLETYTELWGCGDGSKGQLGPTLGQVHSATEFRRIPMPLQDTYTPLGYTCRLIAAAWETTYLVLSSPNHPDVLISMGSNDFGALGVESAKIKSAPFGPHAIAVEGLETDSSLLIKSLNAGPRHVVAEVVGVGKNGVKETFLIGWGAGRQGQLGVTLLKRAPQDHAGPRRIPSDKSGDPIVSCSLGNQHTVILHSSGRVSALGSNRKCQVQDINNLSNVHSINCTWNGTYAVVKQEDGMTLLGMGDNSRGQLGREVDGRGSSQSTLVNFPFELKSRELLKVACGSEHVLALFAVLSSSTSHSQISNDDDREREVWAWGWNEHGNLGVGTTGNVERPIKIWPNGGSDSSSMSARVIDVWAGCGTSWIALSHNDNDNDSNG</sequence>
<dbReference type="KEGG" id="sla:SERLADRAFT_454000"/>
<feature type="repeat" description="RCC1" evidence="2">
    <location>
        <begin position="207"/>
        <end position="263"/>
    </location>
</feature>
<dbReference type="Pfam" id="PF00415">
    <property type="entry name" value="RCC1"/>
    <property type="match status" value="4"/>
</dbReference>
<accession>F8PCZ6</accession>
<feature type="repeat" description="RCC1" evidence="2">
    <location>
        <begin position="306"/>
        <end position="361"/>
    </location>
</feature>
<dbReference type="HOGENOM" id="CLU_035268_0_0_1"/>
<evidence type="ECO:0008006" key="4">
    <source>
        <dbReference type="Google" id="ProtNLM"/>
    </source>
</evidence>
<dbReference type="PROSITE" id="PS50012">
    <property type="entry name" value="RCC1_3"/>
    <property type="match status" value="4"/>
</dbReference>
<keyword evidence="1" id="KW-0677">Repeat</keyword>
<dbReference type="PANTHER" id="PTHR22870:SF408">
    <property type="entry name" value="OS09G0560450 PROTEIN"/>
    <property type="match status" value="1"/>
</dbReference>
<dbReference type="Gene3D" id="2.130.10.30">
    <property type="entry name" value="Regulator of chromosome condensation 1/beta-lactamase-inhibitor protein II"/>
    <property type="match status" value="2"/>
</dbReference>
<dbReference type="SUPFAM" id="SSF50985">
    <property type="entry name" value="RCC1/BLIP-II"/>
    <property type="match status" value="1"/>
</dbReference>
<dbReference type="OrthoDB" id="5370059at2759"/>
<reference evidence="3" key="1">
    <citation type="submission" date="2011-04" db="EMBL/GenBank/DDBJ databases">
        <title>Evolution of plant cell wall degrading machinery underlies the functional diversity of forest fungi.</title>
        <authorList>
            <consortium name="US DOE Joint Genome Institute (JGI-PGF)"/>
            <person name="Eastwood D.C."/>
            <person name="Floudas D."/>
            <person name="Binder M."/>
            <person name="Majcherczyk A."/>
            <person name="Schneider P."/>
            <person name="Aerts A."/>
            <person name="Asiegbu F.O."/>
            <person name="Baker S.E."/>
            <person name="Barry K."/>
            <person name="Bendiksby M."/>
            <person name="Blumentritt M."/>
            <person name="Coutinho P.M."/>
            <person name="Cullen D."/>
            <person name="Cullen D."/>
            <person name="Gathman A."/>
            <person name="Goodell B."/>
            <person name="Henrissat B."/>
            <person name="Ihrmark K."/>
            <person name="Kauserud H."/>
            <person name="Kohler A."/>
            <person name="LaButti K."/>
            <person name="Lapidus A."/>
            <person name="Lavin J.L."/>
            <person name="Lee Y.-H."/>
            <person name="Lindquist E."/>
            <person name="Lilly W."/>
            <person name="Lucas S."/>
            <person name="Morin E."/>
            <person name="Murat C."/>
            <person name="Oguiza J.A."/>
            <person name="Park J."/>
            <person name="Pisabarro A.G."/>
            <person name="Riley R."/>
            <person name="Rosling A."/>
            <person name="Salamov A."/>
            <person name="Schmidt O."/>
            <person name="Schmutz J."/>
            <person name="Skrede I."/>
            <person name="Stenlid J."/>
            <person name="Wiebenga A."/>
            <person name="Xie X."/>
            <person name="Kues U."/>
            <person name="Hibbett D.S."/>
            <person name="Hoffmeister D."/>
            <person name="Hogberg N."/>
            <person name="Martin F."/>
            <person name="Grigoriev I.V."/>
            <person name="Watkinson S.C."/>
        </authorList>
    </citation>
    <scope>NUCLEOTIDE SEQUENCE</scope>
    <source>
        <strain evidence="3">S7.9</strain>
    </source>
</reference>
<gene>
    <name evidence="3" type="ORF">SERLADRAFT_454000</name>
</gene>
<dbReference type="EMBL" id="GL945445">
    <property type="protein sequence ID" value="EGO19095.1"/>
    <property type="molecule type" value="Genomic_DNA"/>
</dbReference>
<feature type="repeat" description="RCC1" evidence="2">
    <location>
        <begin position="5"/>
        <end position="64"/>
    </location>
</feature>
<dbReference type="InterPro" id="IPR051210">
    <property type="entry name" value="Ub_ligase/GEF_domain"/>
</dbReference>
<proteinExistence type="predicted"/>
<name>F8PCZ6_SERL9</name>
<feature type="repeat" description="RCC1" evidence="2">
    <location>
        <begin position="379"/>
        <end position="437"/>
    </location>
</feature>
<evidence type="ECO:0000313" key="3">
    <source>
        <dbReference type="EMBL" id="EGO19095.1"/>
    </source>
</evidence>
<dbReference type="GeneID" id="18816972"/>
<dbReference type="AlphaFoldDB" id="F8PCZ6"/>
<evidence type="ECO:0000256" key="2">
    <source>
        <dbReference type="PROSITE-ProRule" id="PRU00235"/>
    </source>
</evidence>